<dbReference type="AlphaFoldDB" id="A0A8J3ZXB9"/>
<organism evidence="1 2">
    <name type="scientific">Virgisporangium ochraceum</name>
    <dbReference type="NCBI Taxonomy" id="65505"/>
    <lineage>
        <taxon>Bacteria</taxon>
        <taxon>Bacillati</taxon>
        <taxon>Actinomycetota</taxon>
        <taxon>Actinomycetes</taxon>
        <taxon>Micromonosporales</taxon>
        <taxon>Micromonosporaceae</taxon>
        <taxon>Virgisporangium</taxon>
    </lineage>
</organism>
<gene>
    <name evidence="1" type="ORF">Voc01_058250</name>
</gene>
<sequence>MPSRTGTISVAGAGTCREGSAEGRLTWAPESLVRSVRVTAVVTDDETGGCDNFPDTDAVYTAYSGTTVVDTMEIEADNSVVARSFDLTGALTSIDRVEVSICWFPLVPIGSDPVLTCVVDSRRIS</sequence>
<accession>A0A8J3ZXB9</accession>
<dbReference type="Proteomes" id="UP000635606">
    <property type="component" value="Unassembled WGS sequence"/>
</dbReference>
<dbReference type="RefSeq" id="WP_203930800.1">
    <property type="nucleotide sequence ID" value="NZ_BOPH01000083.1"/>
</dbReference>
<comment type="caution">
    <text evidence="1">The sequence shown here is derived from an EMBL/GenBank/DDBJ whole genome shotgun (WGS) entry which is preliminary data.</text>
</comment>
<keyword evidence="2" id="KW-1185">Reference proteome</keyword>
<evidence type="ECO:0000313" key="2">
    <source>
        <dbReference type="Proteomes" id="UP000635606"/>
    </source>
</evidence>
<proteinExistence type="predicted"/>
<reference evidence="1" key="1">
    <citation type="submission" date="2021-01" db="EMBL/GenBank/DDBJ databases">
        <title>Whole genome shotgun sequence of Virgisporangium ochraceum NBRC 16418.</title>
        <authorList>
            <person name="Komaki H."/>
            <person name="Tamura T."/>
        </authorList>
    </citation>
    <scope>NUCLEOTIDE SEQUENCE</scope>
    <source>
        <strain evidence="1">NBRC 16418</strain>
    </source>
</reference>
<name>A0A8J3ZXB9_9ACTN</name>
<evidence type="ECO:0000313" key="1">
    <source>
        <dbReference type="EMBL" id="GIJ70908.1"/>
    </source>
</evidence>
<protein>
    <submittedName>
        <fullName evidence="1">Uncharacterized protein</fullName>
    </submittedName>
</protein>
<dbReference type="EMBL" id="BOPH01000083">
    <property type="protein sequence ID" value="GIJ70908.1"/>
    <property type="molecule type" value="Genomic_DNA"/>
</dbReference>